<accession>A0A5E4CU49</accession>
<feature type="region of interest" description="Disordered" evidence="1">
    <location>
        <begin position="42"/>
        <end position="66"/>
    </location>
</feature>
<dbReference type="PANTHER" id="PTHR13527:SF0">
    <property type="entry name" value="SAYSVFN DOMAIN-CONTAINING PROTEIN 1"/>
    <property type="match status" value="1"/>
</dbReference>
<organism evidence="4 5">
    <name type="scientific">Marmota monax</name>
    <name type="common">Woodchuck</name>
    <dbReference type="NCBI Taxonomy" id="9995"/>
    <lineage>
        <taxon>Eukaryota</taxon>
        <taxon>Metazoa</taxon>
        <taxon>Chordata</taxon>
        <taxon>Craniata</taxon>
        <taxon>Vertebrata</taxon>
        <taxon>Euteleostomi</taxon>
        <taxon>Mammalia</taxon>
        <taxon>Eutheria</taxon>
        <taxon>Euarchontoglires</taxon>
        <taxon>Glires</taxon>
        <taxon>Rodentia</taxon>
        <taxon>Sciuromorpha</taxon>
        <taxon>Sciuridae</taxon>
        <taxon>Xerinae</taxon>
        <taxon>Marmotini</taxon>
        <taxon>Marmota</taxon>
    </lineage>
</organism>
<evidence type="ECO:0000256" key="1">
    <source>
        <dbReference type="SAM" id="MobiDB-lite"/>
    </source>
</evidence>
<protein>
    <recommendedName>
        <fullName evidence="3">SAYSvFN domain-containing protein</fullName>
    </recommendedName>
</protein>
<keyword evidence="2" id="KW-0472">Membrane</keyword>
<keyword evidence="2" id="KW-0812">Transmembrane</keyword>
<evidence type="ECO:0000256" key="2">
    <source>
        <dbReference type="SAM" id="Phobius"/>
    </source>
</evidence>
<keyword evidence="5" id="KW-1185">Reference proteome</keyword>
<gene>
    <name evidence="4" type="ORF">MONAX_5E000890</name>
</gene>
<feature type="region of interest" description="Disordered" evidence="1">
    <location>
        <begin position="158"/>
        <end position="186"/>
    </location>
</feature>
<dbReference type="PANTHER" id="PTHR13527">
    <property type="entry name" value="SAYSVFN DOMAIN-CONTAINING PROTEIN 1"/>
    <property type="match status" value="1"/>
</dbReference>
<feature type="transmembrane region" description="Helical" evidence="2">
    <location>
        <begin position="192"/>
        <end position="212"/>
    </location>
</feature>
<feature type="compositionally biased region" description="Polar residues" evidence="1">
    <location>
        <begin position="113"/>
        <end position="124"/>
    </location>
</feature>
<name>A0A5E4CU49_MARMO</name>
<comment type="caution">
    <text evidence="4">The sequence shown here is derived from an EMBL/GenBank/DDBJ whole genome shotgun (WGS) entry which is preliminary data.</text>
</comment>
<dbReference type="Proteomes" id="UP000335636">
    <property type="component" value="Unassembled WGS sequence"/>
</dbReference>
<feature type="compositionally biased region" description="Polar residues" evidence="1">
    <location>
        <begin position="169"/>
        <end position="178"/>
    </location>
</feature>
<feature type="domain" description="SAYSvFN" evidence="3">
    <location>
        <begin position="200"/>
        <end position="270"/>
    </location>
</feature>
<dbReference type="InterPro" id="IPR019387">
    <property type="entry name" value="SAYSvFN_dom"/>
</dbReference>
<dbReference type="EMBL" id="CABDUW010001921">
    <property type="protein sequence ID" value="VTJ84679.1"/>
    <property type="molecule type" value="Genomic_DNA"/>
</dbReference>
<dbReference type="Pfam" id="PF10260">
    <property type="entry name" value="SAYSvFN"/>
    <property type="match status" value="1"/>
</dbReference>
<reference evidence="4" key="1">
    <citation type="submission" date="2019-04" db="EMBL/GenBank/DDBJ databases">
        <authorList>
            <person name="Alioto T."/>
            <person name="Alioto T."/>
        </authorList>
    </citation>
    <scope>NUCLEOTIDE SEQUENCE [LARGE SCALE GENOMIC DNA]</scope>
</reference>
<evidence type="ECO:0000259" key="3">
    <source>
        <dbReference type="Pfam" id="PF10260"/>
    </source>
</evidence>
<sequence>MGKTELSSEELGARVSNSGTVLSPPCVHVRWNRELLQARRRHKSSEVCGQDAPPRMRIGQPPTQAHNSAALGCARKDLARGLAGARSRSAARVMEQRLAEFREARKRARLAAQPSTPSQEAQTSGEKEEVAATPKAVPSWLRQFLVLVWKPRPASARAPPIHAQEAAQPGSSVAQPPQGTAIPPQWHRNQPFLTNVTFLKILLWLVLLGLFVELEFGLAYFVLSLFYWMYVGTRASEERKKGEKSAYSVFNPGCEAIQGTLTAEQLERELQFRPLAGR</sequence>
<evidence type="ECO:0000313" key="5">
    <source>
        <dbReference type="Proteomes" id="UP000335636"/>
    </source>
</evidence>
<feature type="region of interest" description="Disordered" evidence="1">
    <location>
        <begin position="105"/>
        <end position="132"/>
    </location>
</feature>
<proteinExistence type="predicted"/>
<dbReference type="AlphaFoldDB" id="A0A5E4CU49"/>
<dbReference type="InterPro" id="IPR039159">
    <property type="entry name" value="SAYSD1"/>
</dbReference>
<evidence type="ECO:0000313" key="4">
    <source>
        <dbReference type="EMBL" id="VTJ84679.1"/>
    </source>
</evidence>
<keyword evidence="2" id="KW-1133">Transmembrane helix</keyword>